<dbReference type="Proteomes" id="UP000823849">
    <property type="component" value="Unassembled WGS sequence"/>
</dbReference>
<feature type="transmembrane region" description="Helical" evidence="2">
    <location>
        <begin position="21"/>
        <end position="39"/>
    </location>
</feature>
<protein>
    <submittedName>
        <fullName evidence="3">Uncharacterized protein</fullName>
    </submittedName>
</protein>
<organism evidence="3 4">
    <name type="scientific">Candidatus Fusicatenibacter intestinigallinarum</name>
    <dbReference type="NCBI Taxonomy" id="2838598"/>
    <lineage>
        <taxon>Bacteria</taxon>
        <taxon>Bacillati</taxon>
        <taxon>Bacillota</taxon>
        <taxon>Clostridia</taxon>
        <taxon>Lachnospirales</taxon>
        <taxon>Lachnospiraceae</taxon>
        <taxon>Fusicatenibacter</taxon>
    </lineage>
</organism>
<keyword evidence="2" id="KW-1133">Transmembrane helix</keyword>
<feature type="transmembrane region" description="Helical" evidence="2">
    <location>
        <begin position="51"/>
        <end position="79"/>
    </location>
</feature>
<feature type="transmembrane region" description="Helical" evidence="2">
    <location>
        <begin position="112"/>
        <end position="133"/>
    </location>
</feature>
<feature type="transmembrane region" description="Helical" evidence="2">
    <location>
        <begin position="140"/>
        <end position="159"/>
    </location>
</feature>
<evidence type="ECO:0000256" key="2">
    <source>
        <dbReference type="SAM" id="Phobius"/>
    </source>
</evidence>
<keyword evidence="2" id="KW-0812">Transmembrane</keyword>
<reference evidence="3" key="1">
    <citation type="journal article" date="2021" name="PeerJ">
        <title>Extensive microbial diversity within the chicken gut microbiome revealed by metagenomics and culture.</title>
        <authorList>
            <person name="Gilroy R."/>
            <person name="Ravi A."/>
            <person name="Getino M."/>
            <person name="Pursley I."/>
            <person name="Horton D.L."/>
            <person name="Alikhan N.F."/>
            <person name="Baker D."/>
            <person name="Gharbi K."/>
            <person name="Hall N."/>
            <person name="Watson M."/>
            <person name="Adriaenssens E.M."/>
            <person name="Foster-Nyarko E."/>
            <person name="Jarju S."/>
            <person name="Secka A."/>
            <person name="Antonio M."/>
            <person name="Oren A."/>
            <person name="Chaudhuri R.R."/>
            <person name="La Ragione R."/>
            <person name="Hildebrand F."/>
            <person name="Pallen M.J."/>
        </authorList>
    </citation>
    <scope>NUCLEOTIDE SEQUENCE</scope>
    <source>
        <strain evidence="3">CHK185-5351</strain>
    </source>
</reference>
<name>A0A9D2NBG9_9FIRM</name>
<dbReference type="AlphaFoldDB" id="A0A9D2NBG9"/>
<accession>A0A9D2NBG9</accession>
<feature type="transmembrane region" description="Helical" evidence="2">
    <location>
        <begin position="189"/>
        <end position="207"/>
    </location>
</feature>
<keyword evidence="2" id="KW-0472">Membrane</keyword>
<comment type="caution">
    <text evidence="3">The sequence shown here is derived from an EMBL/GenBank/DDBJ whole genome shotgun (WGS) entry which is preliminary data.</text>
</comment>
<feature type="region of interest" description="Disordered" evidence="1">
    <location>
        <begin position="308"/>
        <end position="364"/>
    </location>
</feature>
<proteinExistence type="predicted"/>
<evidence type="ECO:0000313" key="3">
    <source>
        <dbReference type="EMBL" id="HJC15621.1"/>
    </source>
</evidence>
<feature type="transmembrane region" description="Helical" evidence="2">
    <location>
        <begin position="244"/>
        <end position="267"/>
    </location>
</feature>
<evidence type="ECO:0000256" key="1">
    <source>
        <dbReference type="SAM" id="MobiDB-lite"/>
    </source>
</evidence>
<feature type="compositionally biased region" description="Basic and acidic residues" evidence="1">
    <location>
        <begin position="313"/>
        <end position="323"/>
    </location>
</feature>
<feature type="compositionally biased region" description="Polar residues" evidence="1">
    <location>
        <begin position="327"/>
        <end position="339"/>
    </location>
</feature>
<gene>
    <name evidence="3" type="ORF">H9705_07330</name>
</gene>
<evidence type="ECO:0000313" key="4">
    <source>
        <dbReference type="Proteomes" id="UP000823849"/>
    </source>
</evidence>
<reference evidence="3" key="2">
    <citation type="submission" date="2021-04" db="EMBL/GenBank/DDBJ databases">
        <authorList>
            <person name="Gilroy R."/>
        </authorList>
    </citation>
    <scope>NUCLEOTIDE SEQUENCE</scope>
    <source>
        <strain evidence="3">CHK185-5351</strain>
    </source>
</reference>
<sequence length="413" mass="45169">MTIFLELKEKLKEIYAEYGTYILPAAKFLLALAVFQSINHTLNYVPALGNIFIVLILSLICAIIPLNGMVFFAMALILLQCTGVHLLAAAFGAVLFLALWVLYLRFASGEALALVLTPLAFALHIPAAVPIAFGLVGGPVSALSVACGLVVYYFIRLIGERIVVLAAGEDINMLDFVRTLAEGVFQNEALLVALICCTVTLLVVNLIRTLEADYAWQISVIAGGIAYIVIQLAGALFLEMRISVPVLLIGTVVSCLICYVLQLFVFGGDYSRSKVFRFQDDEYYYYVKAIPKMAVSNPNRTIKNISEEAAEEETGRSEEKDAAAESGNGSETGSVSGQVEETGKDAADFGSAAHTEQSGELPEVLADVIRRYDVRQEAEEQTTAESEQEEKIKEEYFQSVDFEEKLTDTLKHL</sequence>
<feature type="transmembrane region" description="Helical" evidence="2">
    <location>
        <begin position="86"/>
        <end position="106"/>
    </location>
</feature>
<dbReference type="EMBL" id="DWWU01000031">
    <property type="protein sequence ID" value="HJC15621.1"/>
    <property type="molecule type" value="Genomic_DNA"/>
</dbReference>
<feature type="transmembrane region" description="Helical" evidence="2">
    <location>
        <begin position="214"/>
        <end position="238"/>
    </location>
</feature>